<comment type="caution">
    <text evidence="6">The sequence shown here is derived from an EMBL/GenBank/DDBJ whole genome shotgun (WGS) entry which is preliminary data.</text>
</comment>
<evidence type="ECO:0000256" key="4">
    <source>
        <dbReference type="ARBA" id="ARBA00022679"/>
    </source>
</evidence>
<dbReference type="PANTHER" id="PTHR43179">
    <property type="entry name" value="RHAMNOSYLTRANSFERASE WBBL"/>
    <property type="match status" value="1"/>
</dbReference>
<evidence type="ECO:0000256" key="2">
    <source>
        <dbReference type="ARBA" id="ARBA00006739"/>
    </source>
</evidence>
<name>A0A502D295_9MICO</name>
<dbReference type="Gene3D" id="3.90.550.10">
    <property type="entry name" value="Spore Coat Polysaccharide Biosynthesis Protein SpsA, Chain A"/>
    <property type="match status" value="1"/>
</dbReference>
<evidence type="ECO:0000259" key="5">
    <source>
        <dbReference type="Pfam" id="PF00535"/>
    </source>
</evidence>
<organism evidence="6 7">
    <name type="scientific">Pedococcus bigeumensis</name>
    <dbReference type="NCBI Taxonomy" id="433644"/>
    <lineage>
        <taxon>Bacteria</taxon>
        <taxon>Bacillati</taxon>
        <taxon>Actinomycetota</taxon>
        <taxon>Actinomycetes</taxon>
        <taxon>Micrococcales</taxon>
        <taxon>Intrasporangiaceae</taxon>
        <taxon>Pedococcus</taxon>
    </lineage>
</organism>
<dbReference type="GO" id="GO:0016757">
    <property type="term" value="F:glycosyltransferase activity"/>
    <property type="evidence" value="ECO:0007669"/>
    <property type="project" value="UniProtKB-KW"/>
</dbReference>
<evidence type="ECO:0000256" key="1">
    <source>
        <dbReference type="ARBA" id="ARBA00004776"/>
    </source>
</evidence>
<dbReference type="InterPro" id="IPR029044">
    <property type="entry name" value="Nucleotide-diphossugar_trans"/>
</dbReference>
<dbReference type="Pfam" id="PF00535">
    <property type="entry name" value="Glycos_transf_2"/>
    <property type="match status" value="1"/>
</dbReference>
<dbReference type="SUPFAM" id="SSF53448">
    <property type="entry name" value="Nucleotide-diphospho-sugar transferases"/>
    <property type="match status" value="1"/>
</dbReference>
<proteinExistence type="inferred from homology"/>
<comment type="pathway">
    <text evidence="1">Cell wall biogenesis; cell wall polysaccharide biosynthesis.</text>
</comment>
<dbReference type="PANTHER" id="PTHR43179:SF12">
    <property type="entry name" value="GALACTOFURANOSYLTRANSFERASE GLFT2"/>
    <property type="match status" value="1"/>
</dbReference>
<evidence type="ECO:0000256" key="3">
    <source>
        <dbReference type="ARBA" id="ARBA00022676"/>
    </source>
</evidence>
<dbReference type="Proteomes" id="UP000317722">
    <property type="component" value="Unassembled WGS sequence"/>
</dbReference>
<evidence type="ECO:0000313" key="7">
    <source>
        <dbReference type="Proteomes" id="UP000317722"/>
    </source>
</evidence>
<dbReference type="EMBL" id="RCZM01000001">
    <property type="protein sequence ID" value="TPG19203.1"/>
    <property type="molecule type" value="Genomic_DNA"/>
</dbReference>
<accession>A0A502D295</accession>
<gene>
    <name evidence="6" type="ORF">EAH86_01445</name>
</gene>
<comment type="similarity">
    <text evidence="2">Belongs to the glycosyltransferase 2 family.</text>
</comment>
<feature type="domain" description="Glycosyltransferase 2-like" evidence="5">
    <location>
        <begin position="5"/>
        <end position="147"/>
    </location>
</feature>
<reference evidence="6 7" key="1">
    <citation type="journal article" date="2019" name="Environ. Microbiol.">
        <title>Species interactions and distinct microbial communities in high Arctic permafrost affected cryosols are associated with the CH4 and CO2 gas fluxes.</title>
        <authorList>
            <person name="Altshuler I."/>
            <person name="Hamel J."/>
            <person name="Turney S."/>
            <person name="Magnuson E."/>
            <person name="Levesque R."/>
            <person name="Greer C."/>
            <person name="Whyte L.G."/>
        </authorList>
    </citation>
    <scope>NUCLEOTIDE SEQUENCE [LARGE SCALE GENOMIC DNA]</scope>
    <source>
        <strain evidence="6 7">S9.3A</strain>
    </source>
</reference>
<keyword evidence="3" id="KW-0328">Glycosyltransferase</keyword>
<protein>
    <submittedName>
        <fullName evidence="6">Glycosyltransferase</fullName>
    </submittedName>
</protein>
<sequence>MGDRPAELGRALQSLHDQDGDPIEVVVVGNGSDVSDLPPGVRFLRLPENVGIPAGRNAGAAETTGDLLLFLDDDGWLSQRGTAERIRAAFAGDPRLGVVSLRIVDPDTGETQRRHVPRLRVGDPLRSSAVTTFLGGASVVRRQAFEQAGGLPDAFFFAHEETDLAWRVLDHGWDIRYDAGAVMCHPATSPARHDVYFRLNARNRVWLARRNLPLPLVPLYLGVWVLLTVARNRDAHALRTWCRGFLEGWRTEPGPRRPIGWGTVWRMTRLGRPPVI</sequence>
<dbReference type="InterPro" id="IPR001173">
    <property type="entry name" value="Glyco_trans_2-like"/>
</dbReference>
<dbReference type="AlphaFoldDB" id="A0A502D295"/>
<keyword evidence="4 6" id="KW-0808">Transferase</keyword>
<keyword evidence="7" id="KW-1185">Reference proteome</keyword>
<dbReference type="OrthoDB" id="5174363at2"/>
<evidence type="ECO:0000313" key="6">
    <source>
        <dbReference type="EMBL" id="TPG19203.1"/>
    </source>
</evidence>